<sequence>MYSLSRRSVPAILRGGAARNRAIYSVDHQLSGESDPTKRWYSVLTTGSSIAIGGTTSFDLKKGRFMGCRYETTAASANPPPPPEKNEYQAEKRKKTKSVVGRDWDWDWELTNGRQPIWLRNPDEVKKEEYNEFYKKTFNDYLEPLASSHFATEGEVEFRSILYVPSMKPSGNDDIINPKTKNIWLFVKGEFISDGFDGELLPRYLRFIMGVVDSNDPPLNVSRKILQESDIVRIMKKRLVRKAFDMIRGISMSEDREDYMKFWRNFGKHLKLGCIEDRENRKRIAPLLRFCSSQSTEDVISLNEYVENMKADQKDIYFIAADSVTSARNTPLLKKLVKKGIEVLFLVDPIDKVAIQNLKSYKDKNFVDITKEGLDLGQLLGGKDEDRYKEMKQEFGTCDLIKKVALPDSRVLYTVLRSPHIDKKSREQFQMIVKKEYYVIKAQRPSELRQKFFWLKRRATWRT</sequence>
<evidence type="ECO:0008006" key="8">
    <source>
        <dbReference type="Google" id="ProtNLM"/>
    </source>
</evidence>
<dbReference type="PANTHER" id="PTHR11528">
    <property type="entry name" value="HEAT SHOCK PROTEIN 90 FAMILY MEMBER"/>
    <property type="match status" value="1"/>
</dbReference>
<evidence type="ECO:0000313" key="7">
    <source>
        <dbReference type="Proteomes" id="UP000298416"/>
    </source>
</evidence>
<dbReference type="AlphaFoldDB" id="A0A8X8YX71"/>
<dbReference type="GO" id="GO:0051082">
    <property type="term" value="F:unfolded protein binding"/>
    <property type="evidence" value="ECO:0007669"/>
    <property type="project" value="InterPro"/>
</dbReference>
<dbReference type="Proteomes" id="UP000298416">
    <property type="component" value="Unassembled WGS sequence"/>
</dbReference>
<comment type="caution">
    <text evidence="6">The sequence shown here is derived from an EMBL/GenBank/DDBJ whole genome shotgun (WGS) entry which is preliminary data.</text>
</comment>
<dbReference type="GO" id="GO:0016887">
    <property type="term" value="F:ATP hydrolysis activity"/>
    <property type="evidence" value="ECO:0007669"/>
    <property type="project" value="InterPro"/>
</dbReference>
<organism evidence="6">
    <name type="scientific">Salvia splendens</name>
    <name type="common">Scarlet sage</name>
    <dbReference type="NCBI Taxonomy" id="180675"/>
    <lineage>
        <taxon>Eukaryota</taxon>
        <taxon>Viridiplantae</taxon>
        <taxon>Streptophyta</taxon>
        <taxon>Embryophyta</taxon>
        <taxon>Tracheophyta</taxon>
        <taxon>Spermatophyta</taxon>
        <taxon>Magnoliopsida</taxon>
        <taxon>eudicotyledons</taxon>
        <taxon>Gunneridae</taxon>
        <taxon>Pentapetalae</taxon>
        <taxon>asterids</taxon>
        <taxon>lamiids</taxon>
        <taxon>Lamiales</taxon>
        <taxon>Lamiaceae</taxon>
        <taxon>Nepetoideae</taxon>
        <taxon>Mentheae</taxon>
        <taxon>Salviinae</taxon>
        <taxon>Salvia</taxon>
        <taxon>Salvia subgen. Calosphace</taxon>
        <taxon>core Calosphace</taxon>
    </lineage>
</organism>
<reference evidence="6" key="2">
    <citation type="submission" date="2020-08" db="EMBL/GenBank/DDBJ databases">
        <title>Plant Genome Project.</title>
        <authorList>
            <person name="Zhang R.-G."/>
        </authorList>
    </citation>
    <scope>NUCLEOTIDE SEQUENCE</scope>
    <source>
        <strain evidence="6">Huo1</strain>
        <tissue evidence="6">Leaf</tissue>
    </source>
</reference>
<dbReference type="Pfam" id="PF00183">
    <property type="entry name" value="HSP90"/>
    <property type="match status" value="1"/>
</dbReference>
<dbReference type="SUPFAM" id="SSF54211">
    <property type="entry name" value="Ribosomal protein S5 domain 2-like"/>
    <property type="match status" value="1"/>
</dbReference>
<evidence type="ECO:0000256" key="3">
    <source>
        <dbReference type="ARBA" id="ARBA00022840"/>
    </source>
</evidence>
<dbReference type="FunFam" id="3.40.50.11260:FF:000005">
    <property type="entry name" value="Heat shock protein 90"/>
    <property type="match status" value="1"/>
</dbReference>
<dbReference type="SUPFAM" id="SSF54999">
    <property type="entry name" value="Ribosomal protein S10"/>
    <property type="match status" value="1"/>
</dbReference>
<feature type="region of interest" description="Disordered" evidence="5">
    <location>
        <begin position="72"/>
        <end position="94"/>
    </location>
</feature>
<proteinExistence type="inferred from homology"/>
<evidence type="ECO:0000256" key="2">
    <source>
        <dbReference type="ARBA" id="ARBA00022741"/>
    </source>
</evidence>
<dbReference type="Gene3D" id="3.30.70.600">
    <property type="entry name" value="Ribosomal protein S10 domain"/>
    <property type="match status" value="1"/>
</dbReference>
<dbReference type="FunFam" id="3.30.230.80:FF:000005">
    <property type="entry name" value="heat shock protein 90-5, chloroplastic"/>
    <property type="match status" value="1"/>
</dbReference>
<name>A0A8X8YX71_SALSN</name>
<comment type="similarity">
    <text evidence="1">Belongs to the heat shock protein 90 family.</text>
</comment>
<dbReference type="GO" id="GO:1990904">
    <property type="term" value="C:ribonucleoprotein complex"/>
    <property type="evidence" value="ECO:0007669"/>
    <property type="project" value="UniProtKB-KW"/>
</dbReference>
<reference evidence="6" key="1">
    <citation type="submission" date="2018-01" db="EMBL/GenBank/DDBJ databases">
        <authorList>
            <person name="Mao J.F."/>
        </authorList>
    </citation>
    <scope>NUCLEOTIDE SEQUENCE</scope>
    <source>
        <strain evidence="6">Huo1</strain>
        <tissue evidence="6">Leaf</tissue>
    </source>
</reference>
<protein>
    <recommendedName>
        <fullName evidence="8">Small subunit ribosomal protein S10</fullName>
    </recommendedName>
</protein>
<dbReference type="EMBL" id="PNBA02000001">
    <property type="protein sequence ID" value="KAG6438091.1"/>
    <property type="molecule type" value="Genomic_DNA"/>
</dbReference>
<dbReference type="OrthoDB" id="28737at2759"/>
<evidence type="ECO:0000256" key="5">
    <source>
        <dbReference type="SAM" id="MobiDB-lite"/>
    </source>
</evidence>
<dbReference type="InterPro" id="IPR036838">
    <property type="entry name" value="Ribosomal_uS10_dom_sf"/>
</dbReference>
<accession>A0A8X8YX71</accession>
<dbReference type="GO" id="GO:0140662">
    <property type="term" value="F:ATP-dependent protein folding chaperone"/>
    <property type="evidence" value="ECO:0007669"/>
    <property type="project" value="InterPro"/>
</dbReference>
<dbReference type="GO" id="GO:0005840">
    <property type="term" value="C:ribosome"/>
    <property type="evidence" value="ECO:0007669"/>
    <property type="project" value="UniProtKB-KW"/>
</dbReference>
<gene>
    <name evidence="6" type="ORF">SASPL_103027</name>
</gene>
<keyword evidence="7" id="KW-1185">Reference proteome</keyword>
<dbReference type="InterPro" id="IPR001404">
    <property type="entry name" value="Hsp90_fam"/>
</dbReference>
<evidence type="ECO:0000256" key="4">
    <source>
        <dbReference type="ARBA" id="ARBA00023186"/>
    </source>
</evidence>
<keyword evidence="2" id="KW-0547">Nucleotide-binding</keyword>
<keyword evidence="3" id="KW-0067">ATP-binding</keyword>
<dbReference type="GO" id="GO:0005524">
    <property type="term" value="F:ATP binding"/>
    <property type="evidence" value="ECO:0007669"/>
    <property type="project" value="UniProtKB-KW"/>
</dbReference>
<dbReference type="Gene3D" id="3.40.50.11260">
    <property type="match status" value="1"/>
</dbReference>
<evidence type="ECO:0000313" key="6">
    <source>
        <dbReference type="EMBL" id="KAG6438091.1"/>
    </source>
</evidence>
<dbReference type="InterPro" id="IPR020568">
    <property type="entry name" value="Ribosomal_Su5_D2-typ_SF"/>
</dbReference>
<keyword evidence="4" id="KW-0143">Chaperone</keyword>
<dbReference type="Gene3D" id="3.30.230.80">
    <property type="match status" value="1"/>
</dbReference>
<evidence type="ECO:0000256" key="1">
    <source>
        <dbReference type="ARBA" id="ARBA00008239"/>
    </source>
</evidence>